<dbReference type="FunFam" id="3.40.50.300:FF:000014">
    <property type="entry name" value="DNA polymerase III subunit gamma/tau"/>
    <property type="match status" value="1"/>
</dbReference>
<comment type="catalytic activity">
    <reaction evidence="11">
        <text>DNA(n) + a 2'-deoxyribonucleoside 5'-triphosphate = DNA(n+1) + diphosphate</text>
        <dbReference type="Rhea" id="RHEA:22508"/>
        <dbReference type="Rhea" id="RHEA-COMP:17339"/>
        <dbReference type="Rhea" id="RHEA-COMP:17340"/>
        <dbReference type="ChEBI" id="CHEBI:33019"/>
        <dbReference type="ChEBI" id="CHEBI:61560"/>
        <dbReference type="ChEBI" id="CHEBI:173112"/>
        <dbReference type="EC" id="2.7.7.7"/>
    </reaction>
</comment>
<keyword evidence="4 14" id="KW-0548">Nucleotidyltransferase</keyword>
<dbReference type="CDD" id="cd00009">
    <property type="entry name" value="AAA"/>
    <property type="match status" value="1"/>
</dbReference>
<keyword evidence="8" id="KW-0862">Zinc</keyword>
<feature type="region of interest" description="Disordered" evidence="12">
    <location>
        <begin position="384"/>
        <end position="422"/>
    </location>
</feature>
<gene>
    <name evidence="14" type="primary">dnaX</name>
    <name evidence="14" type="ORF">IAA52_11445</name>
</gene>
<dbReference type="GO" id="GO:0006261">
    <property type="term" value="P:DNA-templated DNA replication"/>
    <property type="evidence" value="ECO:0007669"/>
    <property type="project" value="TreeGrafter"/>
</dbReference>
<evidence type="ECO:0000256" key="10">
    <source>
        <dbReference type="ARBA" id="ARBA00022932"/>
    </source>
</evidence>
<keyword evidence="6" id="KW-0479">Metal-binding</keyword>
<dbReference type="Gene3D" id="1.20.272.10">
    <property type="match status" value="1"/>
</dbReference>
<dbReference type="AlphaFoldDB" id="A0A9D0ZN62"/>
<dbReference type="InterPro" id="IPR022754">
    <property type="entry name" value="DNA_pol_III_gamma-3"/>
</dbReference>
<evidence type="ECO:0000313" key="14">
    <source>
        <dbReference type="EMBL" id="HIQ83703.1"/>
    </source>
</evidence>
<evidence type="ECO:0000256" key="11">
    <source>
        <dbReference type="ARBA" id="ARBA00049244"/>
    </source>
</evidence>
<dbReference type="Pfam" id="PF22608">
    <property type="entry name" value="DNAX_ATPase_lid"/>
    <property type="match status" value="1"/>
</dbReference>
<dbReference type="EMBL" id="DVFZ01000106">
    <property type="protein sequence ID" value="HIQ83703.1"/>
    <property type="molecule type" value="Genomic_DNA"/>
</dbReference>
<dbReference type="GO" id="GO:0005524">
    <property type="term" value="F:ATP binding"/>
    <property type="evidence" value="ECO:0007669"/>
    <property type="project" value="UniProtKB-KW"/>
</dbReference>
<dbReference type="PANTHER" id="PTHR11669:SF0">
    <property type="entry name" value="PROTEIN STICHEL-LIKE 2"/>
    <property type="match status" value="1"/>
</dbReference>
<evidence type="ECO:0000256" key="2">
    <source>
        <dbReference type="ARBA" id="ARBA00012417"/>
    </source>
</evidence>
<evidence type="ECO:0000256" key="6">
    <source>
        <dbReference type="ARBA" id="ARBA00022723"/>
    </source>
</evidence>
<dbReference type="PANTHER" id="PTHR11669">
    <property type="entry name" value="REPLICATION FACTOR C / DNA POLYMERASE III GAMMA-TAU SUBUNIT"/>
    <property type="match status" value="1"/>
</dbReference>
<dbReference type="SMART" id="SM00382">
    <property type="entry name" value="AAA"/>
    <property type="match status" value="1"/>
</dbReference>
<dbReference type="EC" id="2.7.7.7" evidence="2"/>
<evidence type="ECO:0000256" key="5">
    <source>
        <dbReference type="ARBA" id="ARBA00022705"/>
    </source>
</evidence>
<evidence type="ECO:0000256" key="9">
    <source>
        <dbReference type="ARBA" id="ARBA00022840"/>
    </source>
</evidence>
<feature type="compositionally biased region" description="Basic and acidic residues" evidence="12">
    <location>
        <begin position="393"/>
        <end position="412"/>
    </location>
</feature>
<accession>A0A9D0ZN62</accession>
<sequence>MSYQALYRAWRPDTFSQIVGQDAVVKTLRHQVETGRIAHAYLFCGTRGTGKTTAAKVLSRAINCLHPVDGDPCGECDVCVQLKKENSMDVIEIDAASNNGVDEIRDLREKVKYPPAVAKYKVYIIDEVHMLSTGAFNALLKTLEEPPAHAVFILATTEPQRLPATILSRCQRFDFKRLSVETIVERMMVVLGGIGRVAADDALHEIARAAEGAMRDALSILDVCLSYTDGEVDLPLVRDVLGTAGREFLFEFADALIGGDAREALVQIDALSRRGLDAQVFAREIAEHLRALLLAQTVGAAAEELLECTPEDAARYQEQAKTAGREQLFRLMELFMRVEPDVKWAANPRALLELTAVRACHPENEKDAALAERVGRLETLVERGVPAAPGPAPEKEKPKAPAPEKARPRAEKPAPAPAGDAPPQYLQAVEALSKENPSLRAALAGMKFAGFDGAVVTAEFPRKQMMFMKMLERKQDKLNAAIAEAFGTPVKLAMRLEGDGAAAAAPTAAQARRVIEQSYDVFGRENIDLTD</sequence>
<dbReference type="InterPro" id="IPR012763">
    <property type="entry name" value="DNA_pol_III_sug/sutau_N"/>
</dbReference>
<protein>
    <recommendedName>
        <fullName evidence="2">DNA-directed DNA polymerase</fullName>
        <ecNumber evidence="2">2.7.7.7</ecNumber>
    </recommendedName>
</protein>
<evidence type="ECO:0000259" key="13">
    <source>
        <dbReference type="SMART" id="SM00382"/>
    </source>
</evidence>
<dbReference type="Proteomes" id="UP000824260">
    <property type="component" value="Unassembled WGS sequence"/>
</dbReference>
<keyword evidence="3 14" id="KW-0808">Transferase</keyword>
<reference evidence="14" key="1">
    <citation type="submission" date="2020-10" db="EMBL/GenBank/DDBJ databases">
        <authorList>
            <person name="Gilroy R."/>
        </authorList>
    </citation>
    <scope>NUCLEOTIDE SEQUENCE</scope>
    <source>
        <strain evidence="14">ChiSjej6B24-2974</strain>
    </source>
</reference>
<evidence type="ECO:0000256" key="4">
    <source>
        <dbReference type="ARBA" id="ARBA00022695"/>
    </source>
</evidence>
<dbReference type="Pfam" id="PF12169">
    <property type="entry name" value="DNA_pol3_gamma3"/>
    <property type="match status" value="1"/>
</dbReference>
<dbReference type="InterPro" id="IPR008921">
    <property type="entry name" value="DNA_pol3_clamp-load_cplx_C"/>
</dbReference>
<dbReference type="NCBIfam" id="TIGR02397">
    <property type="entry name" value="dnaX_nterm"/>
    <property type="match status" value="1"/>
</dbReference>
<reference evidence="14" key="2">
    <citation type="journal article" date="2021" name="PeerJ">
        <title>Extensive microbial diversity within the chicken gut microbiome revealed by metagenomics and culture.</title>
        <authorList>
            <person name="Gilroy R."/>
            <person name="Ravi A."/>
            <person name="Getino M."/>
            <person name="Pursley I."/>
            <person name="Horton D.L."/>
            <person name="Alikhan N.F."/>
            <person name="Baker D."/>
            <person name="Gharbi K."/>
            <person name="Hall N."/>
            <person name="Watson M."/>
            <person name="Adriaenssens E.M."/>
            <person name="Foster-Nyarko E."/>
            <person name="Jarju S."/>
            <person name="Secka A."/>
            <person name="Antonio M."/>
            <person name="Oren A."/>
            <person name="Chaudhuri R.R."/>
            <person name="La Ragione R."/>
            <person name="Hildebrand F."/>
            <person name="Pallen M.J."/>
        </authorList>
    </citation>
    <scope>NUCLEOTIDE SEQUENCE</scope>
    <source>
        <strain evidence="14">ChiSjej6B24-2974</strain>
    </source>
</reference>
<evidence type="ECO:0000256" key="8">
    <source>
        <dbReference type="ARBA" id="ARBA00022833"/>
    </source>
</evidence>
<keyword evidence="5" id="KW-0235">DNA replication</keyword>
<evidence type="ECO:0000256" key="3">
    <source>
        <dbReference type="ARBA" id="ARBA00022679"/>
    </source>
</evidence>
<dbReference type="Gene3D" id="3.40.50.300">
    <property type="entry name" value="P-loop containing nucleotide triphosphate hydrolases"/>
    <property type="match status" value="1"/>
</dbReference>
<dbReference type="InterPro" id="IPR003593">
    <property type="entry name" value="AAA+_ATPase"/>
</dbReference>
<evidence type="ECO:0000256" key="12">
    <source>
        <dbReference type="SAM" id="MobiDB-lite"/>
    </source>
</evidence>
<comment type="similarity">
    <text evidence="1">Belongs to the DnaX/STICHEL family.</text>
</comment>
<dbReference type="Pfam" id="PF13177">
    <property type="entry name" value="DNA_pol3_delta2"/>
    <property type="match status" value="1"/>
</dbReference>
<keyword evidence="9" id="KW-0067">ATP-binding</keyword>
<name>A0A9D0ZN62_9FIRM</name>
<dbReference type="SUPFAM" id="SSF48019">
    <property type="entry name" value="post-AAA+ oligomerization domain-like"/>
    <property type="match status" value="1"/>
</dbReference>
<keyword evidence="7" id="KW-0547">Nucleotide-binding</keyword>
<dbReference type="SUPFAM" id="SSF52540">
    <property type="entry name" value="P-loop containing nucleoside triphosphate hydrolases"/>
    <property type="match status" value="1"/>
</dbReference>
<dbReference type="Gene3D" id="1.10.8.60">
    <property type="match status" value="1"/>
</dbReference>
<proteinExistence type="inferred from homology"/>
<evidence type="ECO:0000313" key="15">
    <source>
        <dbReference type="Proteomes" id="UP000824260"/>
    </source>
</evidence>
<dbReference type="GO" id="GO:0003887">
    <property type="term" value="F:DNA-directed DNA polymerase activity"/>
    <property type="evidence" value="ECO:0007669"/>
    <property type="project" value="UniProtKB-KW"/>
</dbReference>
<evidence type="ECO:0000256" key="7">
    <source>
        <dbReference type="ARBA" id="ARBA00022741"/>
    </source>
</evidence>
<dbReference type="InterPro" id="IPR050238">
    <property type="entry name" value="DNA_Rep/Repair_Clamp_Loader"/>
</dbReference>
<dbReference type="GO" id="GO:0003677">
    <property type="term" value="F:DNA binding"/>
    <property type="evidence" value="ECO:0007669"/>
    <property type="project" value="InterPro"/>
</dbReference>
<organism evidence="14 15">
    <name type="scientific">Candidatus Pullichristensenella stercorigallinarum</name>
    <dbReference type="NCBI Taxonomy" id="2840909"/>
    <lineage>
        <taxon>Bacteria</taxon>
        <taxon>Bacillati</taxon>
        <taxon>Bacillota</taxon>
        <taxon>Clostridia</taxon>
        <taxon>Candidatus Pullichristensenella</taxon>
    </lineage>
</organism>
<dbReference type="NCBIfam" id="NF004046">
    <property type="entry name" value="PRK05563.1"/>
    <property type="match status" value="1"/>
</dbReference>
<dbReference type="CDD" id="cd18137">
    <property type="entry name" value="HLD_clamp_pol_III_gamma_tau"/>
    <property type="match status" value="1"/>
</dbReference>
<comment type="caution">
    <text evidence="14">The sequence shown here is derived from an EMBL/GenBank/DDBJ whole genome shotgun (WGS) entry which is preliminary data.</text>
</comment>
<dbReference type="InterPro" id="IPR045085">
    <property type="entry name" value="HLD_clamp_pol_III_gamma_tau"/>
</dbReference>
<keyword evidence="10" id="KW-0239">DNA-directed DNA polymerase</keyword>
<dbReference type="GO" id="GO:0046872">
    <property type="term" value="F:metal ion binding"/>
    <property type="evidence" value="ECO:0007669"/>
    <property type="project" value="UniProtKB-KW"/>
</dbReference>
<dbReference type="GO" id="GO:0009360">
    <property type="term" value="C:DNA polymerase III complex"/>
    <property type="evidence" value="ECO:0007669"/>
    <property type="project" value="InterPro"/>
</dbReference>
<evidence type="ECO:0000256" key="1">
    <source>
        <dbReference type="ARBA" id="ARBA00006360"/>
    </source>
</evidence>
<dbReference type="InterPro" id="IPR027417">
    <property type="entry name" value="P-loop_NTPase"/>
</dbReference>
<feature type="domain" description="AAA+ ATPase" evidence="13">
    <location>
        <begin position="37"/>
        <end position="179"/>
    </location>
</feature>